<name>A0ABP9UVA5_9BACT</name>
<dbReference type="Proteomes" id="UP001424741">
    <property type="component" value="Unassembled WGS sequence"/>
</dbReference>
<dbReference type="PROSITE" id="PS51257">
    <property type="entry name" value="PROKAR_LIPOPROTEIN"/>
    <property type="match status" value="1"/>
</dbReference>
<gene>
    <name evidence="1" type="ORF">Rhal01_00562</name>
</gene>
<organism evidence="1 2">
    <name type="scientific">Rubritalea halochordaticola</name>
    <dbReference type="NCBI Taxonomy" id="714537"/>
    <lineage>
        <taxon>Bacteria</taxon>
        <taxon>Pseudomonadati</taxon>
        <taxon>Verrucomicrobiota</taxon>
        <taxon>Verrucomicrobiia</taxon>
        <taxon>Verrucomicrobiales</taxon>
        <taxon>Rubritaleaceae</taxon>
        <taxon>Rubritalea</taxon>
    </lineage>
</organism>
<sequence length="156" mass="17758">MIRKIPMLMMPVLLVSCASDEPVLAVNKFHLRDAEVVGRDSAMIRGEQRRLLYGAVSMEEQKQRLGEYFTVRWKLDEGSALAHHGDAQVILKYQQAGTASKILKMSRHYSKGEKKGVSEFEIKGEDYQSNGRVLAWRVELVHAGKMVASQQSYMWD</sequence>
<evidence type="ECO:0000313" key="2">
    <source>
        <dbReference type="Proteomes" id="UP001424741"/>
    </source>
</evidence>
<comment type="caution">
    <text evidence="1">The sequence shown here is derived from an EMBL/GenBank/DDBJ whole genome shotgun (WGS) entry which is preliminary data.</text>
</comment>
<protein>
    <recommendedName>
        <fullName evidence="3">Lipoprotein</fullName>
    </recommendedName>
</protein>
<dbReference type="EMBL" id="BAABRL010000002">
    <property type="protein sequence ID" value="GAA5494401.1"/>
    <property type="molecule type" value="Genomic_DNA"/>
</dbReference>
<accession>A0ABP9UVA5</accession>
<evidence type="ECO:0008006" key="3">
    <source>
        <dbReference type="Google" id="ProtNLM"/>
    </source>
</evidence>
<keyword evidence="2" id="KW-1185">Reference proteome</keyword>
<evidence type="ECO:0000313" key="1">
    <source>
        <dbReference type="EMBL" id="GAA5494401.1"/>
    </source>
</evidence>
<reference evidence="1 2" key="1">
    <citation type="submission" date="2024-02" db="EMBL/GenBank/DDBJ databases">
        <title>Rubritalea halochordaticola NBRC 107102.</title>
        <authorList>
            <person name="Ichikawa N."/>
            <person name="Katano-Makiyama Y."/>
            <person name="Hidaka K."/>
        </authorList>
    </citation>
    <scope>NUCLEOTIDE SEQUENCE [LARGE SCALE GENOMIC DNA]</scope>
    <source>
        <strain evidence="1 2">NBRC 107102</strain>
    </source>
</reference>
<dbReference type="RefSeq" id="WP_346187382.1">
    <property type="nucleotide sequence ID" value="NZ_BAABRL010000002.1"/>
</dbReference>
<proteinExistence type="predicted"/>